<evidence type="ECO:0000259" key="1">
    <source>
        <dbReference type="Pfam" id="PF01345"/>
    </source>
</evidence>
<dbReference type="EMBL" id="PYMO01000015">
    <property type="protein sequence ID" value="PSU23607.1"/>
    <property type="molecule type" value="Genomic_DNA"/>
</dbReference>
<feature type="domain" description="DUF11" evidence="1">
    <location>
        <begin position="584"/>
        <end position="665"/>
    </location>
</feature>
<name>A0A2T3JK20_PHOPO</name>
<evidence type="ECO:0000313" key="5">
    <source>
        <dbReference type="EMBL" id="PSU49338.1"/>
    </source>
</evidence>
<accession>A0A2T3JK20</accession>
<keyword evidence="6" id="KW-1185">Reference proteome</keyword>
<protein>
    <submittedName>
        <fullName evidence="5">Uncharacterized protein</fullName>
    </submittedName>
</protein>
<dbReference type="InterPro" id="IPR013783">
    <property type="entry name" value="Ig-like_fold"/>
</dbReference>
<dbReference type="SUPFAM" id="SSF101898">
    <property type="entry name" value="NHL repeat"/>
    <property type="match status" value="1"/>
</dbReference>
<dbReference type="Proteomes" id="UP000241618">
    <property type="component" value="Unassembled WGS sequence"/>
</dbReference>
<organism evidence="5 7">
    <name type="scientific">Photobacterium phosphoreum</name>
    <dbReference type="NCBI Taxonomy" id="659"/>
    <lineage>
        <taxon>Bacteria</taxon>
        <taxon>Pseudomonadati</taxon>
        <taxon>Pseudomonadota</taxon>
        <taxon>Gammaproteobacteria</taxon>
        <taxon>Vibrionales</taxon>
        <taxon>Vibrionaceae</taxon>
        <taxon>Photobacterium</taxon>
    </lineage>
</organism>
<gene>
    <name evidence="5" type="ORF">C9J18_15850</name>
    <name evidence="4" type="ORF">CTM96_14175</name>
</gene>
<dbReference type="EMBL" id="PYMP01000017">
    <property type="protein sequence ID" value="PSU49338.1"/>
    <property type="molecule type" value="Genomic_DNA"/>
</dbReference>
<feature type="domain" description="GEVED" evidence="2">
    <location>
        <begin position="504"/>
        <end position="577"/>
    </location>
</feature>
<evidence type="ECO:0000259" key="3">
    <source>
        <dbReference type="Pfam" id="PF21959"/>
    </source>
</evidence>
<dbReference type="InterPro" id="IPR001434">
    <property type="entry name" value="OmcB-like_DUF11"/>
</dbReference>
<sequence length="2002" mass="212026">MLDALTITGYVFNDNGGSTGTSINTVKDGDELGMGGVYVTLYNKTDGVCTSVLTSDGTTDANSDGNIDNNDIGYYTFTGELNKDYALYETDGITPPLDCSAGPPSSGTIDPATGMSIGRDISDPPNYVSVNPNVHEVGILTASVNHDFADKQYMNEYPTCDTNAYLAKNTPSELYQVNLVTAIEVELGTASSKTYNAIGYSIAQNLIWGVYKSSGSTNSDVVAINSLNQEVMRFNIPEMNGISFASGDVTDDDILVVISDSASGRRMYFVDVNVNSATYGQYLGRSEPLNVALGDFAIHPLNTNTGWGVDSNKKLYRIDFVADRANSTYTASATNVGQTNIVPSSGAVGAFYFDNLGFAYASVNADGSLWRFDLSNLSAPAADLIQAIKSGDGVAASGNDGARCRYAPIPTDYGDAPTALGYATELIDMGPRHQTDSGLPFIGVIGPDNENDGQPTVAADGDDVNGLVPDDEDGFVQPQINGLLIEDDVVSLTVPVVTSGNDNLHGWIDFDGDGLFDADEYTTAAFTTDGNVQLDFIAPADVQSIDTYVRLRVCSSGFSCNTPTGSVEDGEVEDHAISLMPVGDLELTLTLEPSVNVTIGIPFNVVISVENKGTTVAANTKVTLPIPAGYSFVKAYAGDGVTEITTYDPLTGELDLGTIGLGFNDYAIIRLAPQDMSALSIDAEIIATDIIDIDSIPNNGFGNGEDDTDVVTPIISNIIQPGACDAPVVFEGGDAYQSANGEYIVTESQVNQRGYLWSYGFIDLNQPLYAELAVYLGDRTCNTGCPNGIESGADGMTFVLSADSRDLNAFGAFGGGLGVSDFSGATPVSPSIVFEFDTFDNTYIGATDDAVGGQYIDHTGVYLNGDVYTPSAANTLISATSVNGGELEDGRYHIAQFEWDPSTNTFIYYMDGIVIGQFTRDIRADIGTTMVRFGFTGSTGDGYNLQKGCFTHAPNVLGSDLGDAPDTTVGTGPNNYTTIYENDGAMHVQADTDDNGEIDLRLGAEWDADLGDLQDIGALADDNNNFDDEDGINALLSATKGEDFDLEIMVLEDAARTTTGQQLHAWLDFNLDGDWDDANEKIVIEPSAAIGSNTFTIPIPSDATVGYSYLRVRLCSGNDCASPTGMSLDGEVEDYRILISDLVGNSTCDLIVQTQKPIASTDYNYNAIDVTTDPISFTDIVSPIVITNQPNINNINAIGFNRVNGLIYGTFTDMSQTDKVHHLFVTDKAGTSFIDLGPMIAEGNATIRRLTDGESFDFVEGDSLRHSGYSSTSTVLSSPTMGDVTLDGNTLVVWRTNWDSLVRIDLNSQTFTVVNIDIAAMGGSLTGGSIEVGADLAISPQTGFGYMVDLIGDNLYIVDLTTGAVTQQTLTYFGGEPEEDANDKLQAGGLVIDNALSLYAITNGGNHDTNQDGTIDLNGRSVVYRINLPLAEVEFVTKTDAESLQGNDAAGCYNAVDYGDANANYGIASHAYFDAALDGSADLMLGNRWDPEFSQWSTVDASGDDVHGQDDEDLNIPAQIVVETPTNLPISVVGNGFISIWVDLNNNEDFNDANEQLVNDQAVTTGNNSIPITLDATSAAGFNGNTVMRIRLCSTASSCNSPDGAATDGEVEDHWFELLNRILLSGFVFEDNGIGGATAAHDGVIDGDEIGLGNFTVNVTFNDAGVAGVNSGDVIATEITSGDGSYQFEIGVDFANKNLLLNVIKQANWINISESDVSAVPQVTSSNVIDSEMTVNANAGDNITELNFGKVKEPRMEPDNFTEAEPGKPVVFEHKFTAATAGTVDFSIINVMTEPANDDWSSVLYLDNDCNGVIDGADAVITAAIPVSGNTAICLLSKVFVPANASLNAQYNYEIEANMVFEDSVGTGHGVTRLVLDSDTVRATYSGAGELKLEKTVQNITQNSAASASNTGKPGDVLEYVITYSNIGSGPIKEITVFDTTPAFSLLNTAVDCSGVPASLACAVSTPNGINSAGYQGEVKWILTNELQPGESGTVKYQVVIE</sequence>
<dbReference type="Gene3D" id="2.60.40.10">
    <property type="entry name" value="Immunoglobulins"/>
    <property type="match status" value="1"/>
</dbReference>
<dbReference type="Pfam" id="PF01345">
    <property type="entry name" value="DUF11"/>
    <property type="match status" value="1"/>
</dbReference>
<evidence type="ECO:0000313" key="6">
    <source>
        <dbReference type="Proteomes" id="UP000241405"/>
    </source>
</evidence>
<dbReference type="Pfam" id="PF18483">
    <property type="entry name" value="Lectin_L-type_dom"/>
    <property type="match status" value="1"/>
</dbReference>
<dbReference type="CDD" id="cd01951">
    <property type="entry name" value="lectin_L-type"/>
    <property type="match status" value="1"/>
</dbReference>
<dbReference type="Pfam" id="PF21959">
    <property type="entry name" value="DUF6923"/>
    <property type="match status" value="1"/>
</dbReference>
<dbReference type="Proteomes" id="UP000241405">
    <property type="component" value="Unassembled WGS sequence"/>
</dbReference>
<dbReference type="InterPro" id="IPR054215">
    <property type="entry name" value="DUF6923"/>
</dbReference>
<feature type="domain" description="GEVED" evidence="2">
    <location>
        <begin position="1538"/>
        <end position="1616"/>
    </location>
</feature>
<comment type="caution">
    <text evidence="5">The sequence shown here is derived from an EMBL/GenBank/DDBJ whole genome shotgun (WGS) entry which is preliminary data.</text>
</comment>
<dbReference type="InterPro" id="IPR056573">
    <property type="entry name" value="Lectin_L-type_dom"/>
</dbReference>
<dbReference type="Gene3D" id="2.60.120.200">
    <property type="match status" value="1"/>
</dbReference>
<proteinExistence type="predicted"/>
<dbReference type="Pfam" id="PF20009">
    <property type="entry name" value="GEVED"/>
    <property type="match status" value="3"/>
</dbReference>
<evidence type="ECO:0000313" key="7">
    <source>
        <dbReference type="Proteomes" id="UP000241618"/>
    </source>
</evidence>
<dbReference type="SUPFAM" id="SSF49899">
    <property type="entry name" value="Concanavalin A-like lectins/glucanases"/>
    <property type="match status" value="1"/>
</dbReference>
<dbReference type="InterPro" id="IPR013320">
    <property type="entry name" value="ConA-like_dom_sf"/>
</dbReference>
<evidence type="ECO:0000259" key="2">
    <source>
        <dbReference type="Pfam" id="PF20009"/>
    </source>
</evidence>
<feature type="domain" description="DUF6923" evidence="3">
    <location>
        <begin position="167"/>
        <end position="404"/>
    </location>
</feature>
<evidence type="ECO:0000313" key="4">
    <source>
        <dbReference type="EMBL" id="PSU23607.1"/>
    </source>
</evidence>
<dbReference type="InterPro" id="IPR045474">
    <property type="entry name" value="GEVED"/>
</dbReference>
<reference evidence="6 7" key="1">
    <citation type="submission" date="2018-03" db="EMBL/GenBank/DDBJ databases">
        <title>Whole genome sequencing of Histamine producing bacteria.</title>
        <authorList>
            <person name="Butler K."/>
        </authorList>
    </citation>
    <scope>NUCLEOTIDE SEQUENCE [LARGE SCALE GENOMIC DNA]</scope>
    <source>
        <strain evidence="5 7">FS-6.1</strain>
        <strain evidence="4 6">FS-6.2</strain>
    </source>
</reference>
<feature type="domain" description="GEVED" evidence="2">
    <location>
        <begin position="1063"/>
        <end position="1137"/>
    </location>
</feature>